<dbReference type="InterPro" id="IPR012340">
    <property type="entry name" value="NA-bd_OB-fold"/>
</dbReference>
<dbReference type="Pfam" id="PF12172">
    <property type="entry name" value="zf-ChsH2"/>
    <property type="match status" value="1"/>
</dbReference>
<protein>
    <submittedName>
        <fullName evidence="3">Zn-ribbon domain-containing OB-fold protein</fullName>
    </submittedName>
</protein>
<evidence type="ECO:0000313" key="3">
    <source>
        <dbReference type="EMBL" id="MBC8178438.1"/>
    </source>
</evidence>
<dbReference type="PANTHER" id="PTHR34075:SF5">
    <property type="entry name" value="BLR3430 PROTEIN"/>
    <property type="match status" value="1"/>
</dbReference>
<dbReference type="PANTHER" id="PTHR34075">
    <property type="entry name" value="BLR3430 PROTEIN"/>
    <property type="match status" value="1"/>
</dbReference>
<dbReference type="Gene3D" id="6.10.30.10">
    <property type="match status" value="1"/>
</dbReference>
<gene>
    <name evidence="3" type="ORF">H8E19_13615</name>
</gene>
<dbReference type="SUPFAM" id="SSF50249">
    <property type="entry name" value="Nucleic acid-binding proteins"/>
    <property type="match status" value="1"/>
</dbReference>
<evidence type="ECO:0000259" key="2">
    <source>
        <dbReference type="Pfam" id="PF12172"/>
    </source>
</evidence>
<feature type="domain" description="ChsH2 C-terminal OB-fold" evidence="1">
    <location>
        <begin position="56"/>
        <end position="121"/>
    </location>
</feature>
<name>A0A8J6N172_9DELT</name>
<accession>A0A8J6N172</accession>
<dbReference type="InterPro" id="IPR022002">
    <property type="entry name" value="ChsH2_Znr"/>
</dbReference>
<dbReference type="AlphaFoldDB" id="A0A8J6N172"/>
<comment type="caution">
    <text evidence="3">The sequence shown here is derived from an EMBL/GenBank/DDBJ whole genome shotgun (WGS) entry which is preliminary data.</text>
</comment>
<feature type="domain" description="ChsH2 rubredoxin-like zinc ribbon" evidence="2">
    <location>
        <begin position="19"/>
        <end position="55"/>
    </location>
</feature>
<dbReference type="InterPro" id="IPR052513">
    <property type="entry name" value="Thioester_dehydratase-like"/>
</dbReference>
<dbReference type="Proteomes" id="UP000650524">
    <property type="component" value="Unassembled WGS sequence"/>
</dbReference>
<evidence type="ECO:0000259" key="1">
    <source>
        <dbReference type="Pfam" id="PF01796"/>
    </source>
</evidence>
<reference evidence="3 4" key="1">
    <citation type="submission" date="2020-08" db="EMBL/GenBank/DDBJ databases">
        <title>Bridging the membrane lipid divide: bacteria of the FCB group superphylum have the potential to synthesize archaeal ether lipids.</title>
        <authorList>
            <person name="Villanueva L."/>
            <person name="Von Meijenfeldt F.A.B."/>
            <person name="Westbye A.B."/>
            <person name="Yadav S."/>
            <person name="Hopmans E.C."/>
            <person name="Dutilh B.E."/>
            <person name="Sinninghe Damste J.S."/>
        </authorList>
    </citation>
    <scope>NUCLEOTIDE SEQUENCE [LARGE SCALE GENOMIC DNA]</scope>
    <source>
        <strain evidence="3">NIOZ-UU27</strain>
    </source>
</reference>
<organism evidence="3 4">
    <name type="scientific">Candidatus Desulfacyla euxinica</name>
    <dbReference type="NCBI Taxonomy" id="2841693"/>
    <lineage>
        <taxon>Bacteria</taxon>
        <taxon>Deltaproteobacteria</taxon>
        <taxon>Candidatus Desulfacyla</taxon>
    </lineage>
</organism>
<dbReference type="EMBL" id="JACNJD010000280">
    <property type="protein sequence ID" value="MBC8178438.1"/>
    <property type="molecule type" value="Genomic_DNA"/>
</dbReference>
<proteinExistence type="predicted"/>
<dbReference type="Pfam" id="PF01796">
    <property type="entry name" value="OB_ChsH2_C"/>
    <property type="match status" value="1"/>
</dbReference>
<sequence length="135" mass="15616">MDTPKKPVPIVNPWARPFWDAAREERLVTQRCKDCDKFIFYPRIACPHCFSDNLEWVEVSGKGTIYSFTVVENNAPSAFIKEMPYVVAIIKLEEGVQMLSNVVECDLDELHCDMPVEITFEKLTDEFTLPKFRPV</sequence>
<evidence type="ECO:0000313" key="4">
    <source>
        <dbReference type="Proteomes" id="UP000650524"/>
    </source>
</evidence>
<dbReference type="InterPro" id="IPR002878">
    <property type="entry name" value="ChsH2_C"/>
</dbReference>